<sequence length="473" mass="53873">MSMSNQLVHLRGPKDNRGLVCSKGIVAKDSLVSPNGFRLGRHFSEDASSSHVDSQTGERRYSISSETSTLVGGARPVDTTELLHSLSRRLSQDSDVETLREEEREPGEPMVESLSPQLWTRIAQFATLSDVASLALSSKTLQSRLGSEAWRAMKEPEQKRQKIEFLARLNKDLPAYLLCFPCGQYHLRTQLGQERFRINYVTNPLFNCPMAQHSRLPRMRLTHARELPFAFVQLATRAKRFGSSYGITADSLGRRWKCSDSEWTHNTRFIIHKGHLLMRVVSTCPAPTDITPTGERMLLFERGDFFPYFSCCAHWKEGELSKICKCALRHIPKAPETLRSRLKSGYNFNVANRYRDFTAKSCDDCRDIRRCPECPSEYLVELKLIEDRSQGQIGFKHAIIVTRWSDLGDGSSPYNIEWAACNGENEERYDSFQMVGRRTISGTFESEVSNHLFLKRVLSLNPKGETRSETSND</sequence>
<organism evidence="2 3">
    <name type="scientific">Viridothelium virens</name>
    <name type="common">Speckled blister lichen</name>
    <name type="synonym">Trypethelium virens</name>
    <dbReference type="NCBI Taxonomy" id="1048519"/>
    <lineage>
        <taxon>Eukaryota</taxon>
        <taxon>Fungi</taxon>
        <taxon>Dikarya</taxon>
        <taxon>Ascomycota</taxon>
        <taxon>Pezizomycotina</taxon>
        <taxon>Dothideomycetes</taxon>
        <taxon>Dothideomycetes incertae sedis</taxon>
        <taxon>Trypetheliales</taxon>
        <taxon>Trypetheliaceae</taxon>
        <taxon>Viridothelium</taxon>
    </lineage>
</organism>
<proteinExistence type="predicted"/>
<dbReference type="AlphaFoldDB" id="A0A6A6GYG7"/>
<feature type="compositionally biased region" description="Basic and acidic residues" evidence="1">
    <location>
        <begin position="97"/>
        <end position="107"/>
    </location>
</feature>
<reference evidence="2" key="1">
    <citation type="journal article" date="2020" name="Stud. Mycol.">
        <title>101 Dothideomycetes genomes: a test case for predicting lifestyles and emergence of pathogens.</title>
        <authorList>
            <person name="Haridas S."/>
            <person name="Albert R."/>
            <person name="Binder M."/>
            <person name="Bloem J."/>
            <person name="Labutti K."/>
            <person name="Salamov A."/>
            <person name="Andreopoulos B."/>
            <person name="Baker S."/>
            <person name="Barry K."/>
            <person name="Bills G."/>
            <person name="Bluhm B."/>
            <person name="Cannon C."/>
            <person name="Castanera R."/>
            <person name="Culley D."/>
            <person name="Daum C."/>
            <person name="Ezra D."/>
            <person name="Gonzalez J."/>
            <person name="Henrissat B."/>
            <person name="Kuo A."/>
            <person name="Liang C."/>
            <person name="Lipzen A."/>
            <person name="Lutzoni F."/>
            <person name="Magnuson J."/>
            <person name="Mondo S."/>
            <person name="Nolan M."/>
            <person name="Ohm R."/>
            <person name="Pangilinan J."/>
            <person name="Park H.-J."/>
            <person name="Ramirez L."/>
            <person name="Alfaro M."/>
            <person name="Sun H."/>
            <person name="Tritt A."/>
            <person name="Yoshinaga Y."/>
            <person name="Zwiers L.-H."/>
            <person name="Turgeon B."/>
            <person name="Goodwin S."/>
            <person name="Spatafora J."/>
            <person name="Crous P."/>
            <person name="Grigoriev I."/>
        </authorList>
    </citation>
    <scope>NUCLEOTIDE SEQUENCE</scope>
    <source>
        <strain evidence="2">Tuck. ex Michener</strain>
    </source>
</reference>
<evidence type="ECO:0000313" key="3">
    <source>
        <dbReference type="Proteomes" id="UP000800092"/>
    </source>
</evidence>
<dbReference type="OrthoDB" id="3912356at2759"/>
<dbReference type="Proteomes" id="UP000800092">
    <property type="component" value="Unassembled WGS sequence"/>
</dbReference>
<accession>A0A6A6GYG7</accession>
<feature type="compositionally biased region" description="Polar residues" evidence="1">
    <location>
        <begin position="46"/>
        <end position="55"/>
    </location>
</feature>
<gene>
    <name evidence="2" type="ORF">EV356DRAFT_526532</name>
</gene>
<name>A0A6A6GYG7_VIRVR</name>
<evidence type="ECO:0000313" key="2">
    <source>
        <dbReference type="EMBL" id="KAF2230659.1"/>
    </source>
</evidence>
<protein>
    <submittedName>
        <fullName evidence="2">Uncharacterized protein</fullName>
    </submittedName>
</protein>
<evidence type="ECO:0000256" key="1">
    <source>
        <dbReference type="SAM" id="MobiDB-lite"/>
    </source>
</evidence>
<keyword evidence="3" id="KW-1185">Reference proteome</keyword>
<dbReference type="EMBL" id="ML991838">
    <property type="protein sequence ID" value="KAF2230659.1"/>
    <property type="molecule type" value="Genomic_DNA"/>
</dbReference>
<feature type="region of interest" description="Disordered" evidence="1">
    <location>
        <begin position="93"/>
        <end position="113"/>
    </location>
</feature>
<feature type="region of interest" description="Disordered" evidence="1">
    <location>
        <begin position="45"/>
        <end position="76"/>
    </location>
</feature>